<sequence>MSDENCSSPNNEEKSYVTFANALKSIISDYGTQKINKKRLRKDYNDKMKELRNPDHKTQPVLAMEGYGGRGRPGLHPEMEACEVLRELLKSGKYDVKDTDQEKLEGYQKLRAHCQHLIAELEVLKRAHGDLQEKYRQLEQQNDDLKEENLKLKDAKIYENFVKKLKDDLNNLLPNNQQVNDASEHITPKLEPKEESNMNASQSNIKIYLKKE</sequence>
<keyword evidence="3" id="KW-1185">Reference proteome</keyword>
<comment type="caution">
    <text evidence="2">The sequence shown here is derived from an EMBL/GenBank/DDBJ whole genome shotgun (WGS) entry which is preliminary data.</text>
</comment>
<dbReference type="EMBL" id="CAJNOR010004153">
    <property type="protein sequence ID" value="CAF1479244.1"/>
    <property type="molecule type" value="Genomic_DNA"/>
</dbReference>
<protein>
    <submittedName>
        <fullName evidence="2">Uncharacterized protein</fullName>
    </submittedName>
</protein>
<name>A0A815RRD2_ADIRI</name>
<feature type="coiled-coil region" evidence="1">
    <location>
        <begin position="107"/>
        <end position="158"/>
    </location>
</feature>
<reference evidence="2" key="1">
    <citation type="submission" date="2021-02" db="EMBL/GenBank/DDBJ databases">
        <authorList>
            <person name="Nowell W R."/>
        </authorList>
    </citation>
    <scope>NUCLEOTIDE SEQUENCE</scope>
</reference>
<organism evidence="2 3">
    <name type="scientific">Adineta ricciae</name>
    <name type="common">Rotifer</name>
    <dbReference type="NCBI Taxonomy" id="249248"/>
    <lineage>
        <taxon>Eukaryota</taxon>
        <taxon>Metazoa</taxon>
        <taxon>Spiralia</taxon>
        <taxon>Gnathifera</taxon>
        <taxon>Rotifera</taxon>
        <taxon>Eurotatoria</taxon>
        <taxon>Bdelloidea</taxon>
        <taxon>Adinetida</taxon>
        <taxon>Adinetidae</taxon>
        <taxon>Adineta</taxon>
    </lineage>
</organism>
<proteinExistence type="predicted"/>
<dbReference type="AlphaFoldDB" id="A0A815RRD2"/>
<gene>
    <name evidence="2" type="ORF">XAT740_LOCUS38437</name>
</gene>
<evidence type="ECO:0000313" key="3">
    <source>
        <dbReference type="Proteomes" id="UP000663828"/>
    </source>
</evidence>
<evidence type="ECO:0000256" key="1">
    <source>
        <dbReference type="SAM" id="Coils"/>
    </source>
</evidence>
<accession>A0A815RRD2</accession>
<evidence type="ECO:0000313" key="2">
    <source>
        <dbReference type="EMBL" id="CAF1479244.1"/>
    </source>
</evidence>
<keyword evidence="1" id="KW-0175">Coiled coil</keyword>
<dbReference type="Proteomes" id="UP000663828">
    <property type="component" value="Unassembled WGS sequence"/>
</dbReference>